<keyword evidence="1" id="KW-0732">Signal</keyword>
<dbReference type="Proteomes" id="UP000267841">
    <property type="component" value="Unassembled WGS sequence"/>
</dbReference>
<dbReference type="PROSITE" id="PS51257">
    <property type="entry name" value="PROKAR_LIPOPROTEIN"/>
    <property type="match status" value="1"/>
</dbReference>
<accession>A0A497XP32</accession>
<evidence type="ECO:0008006" key="4">
    <source>
        <dbReference type="Google" id="ProtNLM"/>
    </source>
</evidence>
<sequence length="88" mass="9655">MRLLALLLLGALLLTSCKAPDSAKVKRRSKARVTVQLVRGAIKLYRYYSVRKKAQTGAIPFSPVVLSNGKGLEIREQYCEASFKGSGI</sequence>
<evidence type="ECO:0000313" key="2">
    <source>
        <dbReference type="EMBL" id="RLJ70705.1"/>
    </source>
</evidence>
<keyword evidence="3" id="KW-1185">Reference proteome</keyword>
<proteinExistence type="predicted"/>
<protein>
    <recommendedName>
        <fullName evidence="4">Lipoprotein</fullName>
    </recommendedName>
</protein>
<reference evidence="2 3" key="1">
    <citation type="submission" date="2018-10" db="EMBL/GenBank/DDBJ databases">
        <title>Genomic Encyclopedia of Archaeal and Bacterial Type Strains, Phase II (KMG-II): from individual species to whole genera.</title>
        <authorList>
            <person name="Goeker M."/>
        </authorList>
    </citation>
    <scope>NUCLEOTIDE SEQUENCE [LARGE SCALE GENOMIC DNA]</scope>
    <source>
        <strain evidence="2 3">DSM 16510</strain>
    </source>
</reference>
<feature type="chain" id="PRO_5019823161" description="Lipoprotein" evidence="1">
    <location>
        <begin position="20"/>
        <end position="88"/>
    </location>
</feature>
<evidence type="ECO:0000256" key="1">
    <source>
        <dbReference type="SAM" id="SignalP"/>
    </source>
</evidence>
<organism evidence="2 3">
    <name type="scientific">Hydrogenivirga caldilitoris</name>
    <dbReference type="NCBI Taxonomy" id="246264"/>
    <lineage>
        <taxon>Bacteria</taxon>
        <taxon>Pseudomonadati</taxon>
        <taxon>Aquificota</taxon>
        <taxon>Aquificia</taxon>
        <taxon>Aquificales</taxon>
        <taxon>Aquificaceae</taxon>
        <taxon>Hydrogenivirga</taxon>
    </lineage>
</organism>
<dbReference type="RefSeq" id="WP_121010811.1">
    <property type="nucleotide sequence ID" value="NZ_RCCJ01000001.1"/>
</dbReference>
<name>A0A497XP32_9AQUI</name>
<dbReference type="AlphaFoldDB" id="A0A497XP32"/>
<feature type="signal peptide" evidence="1">
    <location>
        <begin position="1"/>
        <end position="19"/>
    </location>
</feature>
<dbReference type="EMBL" id="RCCJ01000001">
    <property type="protein sequence ID" value="RLJ70705.1"/>
    <property type="molecule type" value="Genomic_DNA"/>
</dbReference>
<evidence type="ECO:0000313" key="3">
    <source>
        <dbReference type="Proteomes" id="UP000267841"/>
    </source>
</evidence>
<gene>
    <name evidence="2" type="ORF">BCF55_0986</name>
</gene>
<comment type="caution">
    <text evidence="2">The sequence shown here is derived from an EMBL/GenBank/DDBJ whole genome shotgun (WGS) entry which is preliminary data.</text>
</comment>